<dbReference type="SUPFAM" id="SSF47473">
    <property type="entry name" value="EF-hand"/>
    <property type="match status" value="1"/>
</dbReference>
<comment type="caution">
    <text evidence="4">The sequence shown here is derived from an EMBL/GenBank/DDBJ whole genome shotgun (WGS) entry which is preliminary data.</text>
</comment>
<dbReference type="InterPro" id="IPR002048">
    <property type="entry name" value="EF_hand_dom"/>
</dbReference>
<proteinExistence type="predicted"/>
<dbReference type="Pfam" id="PF13499">
    <property type="entry name" value="EF-hand_7"/>
    <property type="match status" value="1"/>
</dbReference>
<protein>
    <recommendedName>
        <fullName evidence="3">EF-hand domain-containing protein</fullName>
    </recommendedName>
</protein>
<dbReference type="Gene3D" id="1.10.238.10">
    <property type="entry name" value="EF-hand"/>
    <property type="match status" value="1"/>
</dbReference>
<feature type="signal peptide" evidence="2">
    <location>
        <begin position="1"/>
        <end position="18"/>
    </location>
</feature>
<evidence type="ECO:0000256" key="2">
    <source>
        <dbReference type="SAM" id="SignalP"/>
    </source>
</evidence>
<keyword evidence="1" id="KW-0106">Calcium</keyword>
<dbReference type="InterPro" id="IPR011992">
    <property type="entry name" value="EF-hand-dom_pair"/>
</dbReference>
<dbReference type="PROSITE" id="PS50222">
    <property type="entry name" value="EF_HAND_2"/>
    <property type="match status" value="1"/>
</dbReference>
<dbReference type="AlphaFoldDB" id="A0AAN6IFT5"/>
<dbReference type="InterPro" id="IPR018247">
    <property type="entry name" value="EF_Hand_1_Ca_BS"/>
</dbReference>
<evidence type="ECO:0000313" key="5">
    <source>
        <dbReference type="Proteomes" id="UP001203852"/>
    </source>
</evidence>
<dbReference type="EMBL" id="MU404351">
    <property type="protein sequence ID" value="KAI1615906.1"/>
    <property type="molecule type" value="Genomic_DNA"/>
</dbReference>
<keyword evidence="2" id="KW-0732">Signal</keyword>
<dbReference type="Gene3D" id="3.30.70.2800">
    <property type="match status" value="1"/>
</dbReference>
<dbReference type="Proteomes" id="UP001203852">
    <property type="component" value="Unassembled WGS sequence"/>
</dbReference>
<accession>A0AAN6IFT5</accession>
<dbReference type="PROSITE" id="PS00018">
    <property type="entry name" value="EF_HAND_1"/>
    <property type="match status" value="1"/>
</dbReference>
<feature type="chain" id="PRO_5042859216" description="EF-hand domain-containing protein" evidence="2">
    <location>
        <begin position="19"/>
        <end position="166"/>
    </location>
</feature>
<name>A0AAN6IFT5_9EURO</name>
<evidence type="ECO:0000313" key="4">
    <source>
        <dbReference type="EMBL" id="KAI1615906.1"/>
    </source>
</evidence>
<keyword evidence="5" id="KW-1185">Reference proteome</keyword>
<reference evidence="4" key="1">
    <citation type="journal article" date="2022" name="bioRxiv">
        <title>Deciphering the potential niche of two novel black yeast fungi from a biological soil crust based on their genomes, phenotypes, and melanin regulation.</title>
        <authorList>
            <consortium name="DOE Joint Genome Institute"/>
            <person name="Carr E.C."/>
            <person name="Barton Q."/>
            <person name="Grambo S."/>
            <person name="Sullivan M."/>
            <person name="Renfro C.M."/>
            <person name="Kuo A."/>
            <person name="Pangilinan J."/>
            <person name="Lipzen A."/>
            <person name="Keymanesh K."/>
            <person name="Savage E."/>
            <person name="Barry K."/>
            <person name="Grigoriev I.V."/>
            <person name="Riekhof W.R."/>
            <person name="Harris S.S."/>
        </authorList>
    </citation>
    <scope>NUCLEOTIDE SEQUENCE</scope>
    <source>
        <strain evidence="4">JF 03-4F</strain>
    </source>
</reference>
<feature type="domain" description="EF-hand" evidence="3">
    <location>
        <begin position="88"/>
        <end position="123"/>
    </location>
</feature>
<sequence>MLGTTLAFIFCSAALVASECCPLGQRDGAYCLDGSDPGAFQCCGAGACNIFCCNCDNGCRQPKHVAARGLKGWSAWTGEPPTCGLAQNENQCLLDKFEAVDTNHDGKITIAELLAGIDILRPLLAEYDLDAATTKKDAITLFNAYDVDKDGHLTFVEASTPQDVKF</sequence>
<evidence type="ECO:0000256" key="1">
    <source>
        <dbReference type="ARBA" id="ARBA00022837"/>
    </source>
</evidence>
<evidence type="ECO:0000259" key="3">
    <source>
        <dbReference type="PROSITE" id="PS50222"/>
    </source>
</evidence>
<dbReference type="GO" id="GO:0005509">
    <property type="term" value="F:calcium ion binding"/>
    <property type="evidence" value="ECO:0007669"/>
    <property type="project" value="InterPro"/>
</dbReference>
<organism evidence="4 5">
    <name type="scientific">Exophiala viscosa</name>
    <dbReference type="NCBI Taxonomy" id="2486360"/>
    <lineage>
        <taxon>Eukaryota</taxon>
        <taxon>Fungi</taxon>
        <taxon>Dikarya</taxon>
        <taxon>Ascomycota</taxon>
        <taxon>Pezizomycotina</taxon>
        <taxon>Eurotiomycetes</taxon>
        <taxon>Chaetothyriomycetidae</taxon>
        <taxon>Chaetothyriales</taxon>
        <taxon>Herpotrichiellaceae</taxon>
        <taxon>Exophiala</taxon>
    </lineage>
</organism>
<gene>
    <name evidence="4" type="ORF">EDD36DRAFT_428092</name>
</gene>